<evidence type="ECO:0000256" key="7">
    <source>
        <dbReference type="ARBA" id="ARBA00022691"/>
    </source>
</evidence>
<evidence type="ECO:0000313" key="16">
    <source>
        <dbReference type="EMBL" id="GFY37432.1"/>
    </source>
</evidence>
<keyword evidence="4" id="KW-0158">Chromosome</keyword>
<dbReference type="Pfam" id="PF17907">
    <property type="entry name" value="AWS"/>
    <property type="match status" value="1"/>
</dbReference>
<dbReference type="CDD" id="cd00201">
    <property type="entry name" value="WW"/>
    <property type="match status" value="1"/>
</dbReference>
<keyword evidence="5" id="KW-0489">Methyltransferase</keyword>
<gene>
    <name evidence="16" type="primary">Setd2</name>
    <name evidence="16" type="ORF">TNIN_26901</name>
</gene>
<organism evidence="16 17">
    <name type="scientific">Trichonephila inaurata madagascariensis</name>
    <dbReference type="NCBI Taxonomy" id="2747483"/>
    <lineage>
        <taxon>Eukaryota</taxon>
        <taxon>Metazoa</taxon>
        <taxon>Ecdysozoa</taxon>
        <taxon>Arthropoda</taxon>
        <taxon>Chelicerata</taxon>
        <taxon>Arachnida</taxon>
        <taxon>Araneae</taxon>
        <taxon>Araneomorphae</taxon>
        <taxon>Entelegynae</taxon>
        <taxon>Araneoidea</taxon>
        <taxon>Nephilidae</taxon>
        <taxon>Trichonephila</taxon>
        <taxon>Trichonephila inaurata</taxon>
    </lineage>
</organism>
<dbReference type="Pfam" id="PF00397">
    <property type="entry name" value="WW"/>
    <property type="match status" value="1"/>
</dbReference>
<comment type="caution">
    <text evidence="16">The sequence shown here is derived from an EMBL/GenBank/DDBJ whole genome shotgun (WGS) entry which is preliminary data.</text>
</comment>
<dbReference type="InterPro" id="IPR044437">
    <property type="entry name" value="SETD2/Set2_SET"/>
</dbReference>
<dbReference type="EC" id="2.1.1.359" evidence="3"/>
<feature type="region of interest" description="Disordered" evidence="11">
    <location>
        <begin position="954"/>
        <end position="977"/>
    </location>
</feature>
<evidence type="ECO:0000259" key="12">
    <source>
        <dbReference type="PROSITE" id="PS50020"/>
    </source>
</evidence>
<dbReference type="InterPro" id="IPR042294">
    <property type="entry name" value="SETD2_animal"/>
</dbReference>
<dbReference type="Proteomes" id="UP000886998">
    <property type="component" value="Unassembled WGS sequence"/>
</dbReference>
<keyword evidence="17" id="KW-1185">Reference proteome</keyword>
<dbReference type="Pfam" id="PF00856">
    <property type="entry name" value="SET"/>
    <property type="match status" value="1"/>
</dbReference>
<feature type="compositionally biased region" description="Low complexity" evidence="11">
    <location>
        <begin position="794"/>
        <end position="805"/>
    </location>
</feature>
<dbReference type="PROSITE" id="PS50280">
    <property type="entry name" value="SET"/>
    <property type="match status" value="1"/>
</dbReference>
<dbReference type="GO" id="GO:0032259">
    <property type="term" value="P:methylation"/>
    <property type="evidence" value="ECO:0007669"/>
    <property type="project" value="UniProtKB-KW"/>
</dbReference>
<evidence type="ECO:0000313" key="17">
    <source>
        <dbReference type="Proteomes" id="UP000886998"/>
    </source>
</evidence>
<feature type="domain" description="Post-SET" evidence="14">
    <location>
        <begin position="565"/>
        <end position="581"/>
    </location>
</feature>
<keyword evidence="8" id="KW-0805">Transcription regulation</keyword>
<evidence type="ECO:0000256" key="4">
    <source>
        <dbReference type="ARBA" id="ARBA00022454"/>
    </source>
</evidence>
<dbReference type="Pfam" id="PF08236">
    <property type="entry name" value="SRI"/>
    <property type="match status" value="1"/>
</dbReference>
<keyword evidence="7" id="KW-0949">S-adenosyl-L-methionine</keyword>
<dbReference type="InterPro" id="IPR046341">
    <property type="entry name" value="SET_dom_sf"/>
</dbReference>
<proteinExistence type="predicted"/>
<dbReference type="GO" id="GO:0005694">
    <property type="term" value="C:chromosome"/>
    <property type="evidence" value="ECO:0007669"/>
    <property type="project" value="UniProtKB-SubCell"/>
</dbReference>
<dbReference type="InterPro" id="IPR001202">
    <property type="entry name" value="WW_dom"/>
</dbReference>
<dbReference type="InterPro" id="IPR003616">
    <property type="entry name" value="Post-SET_dom"/>
</dbReference>
<feature type="region of interest" description="Disordered" evidence="11">
    <location>
        <begin position="794"/>
        <end position="823"/>
    </location>
</feature>
<evidence type="ECO:0000256" key="9">
    <source>
        <dbReference type="ARBA" id="ARBA00023163"/>
    </source>
</evidence>
<evidence type="ECO:0000259" key="14">
    <source>
        <dbReference type="PROSITE" id="PS50868"/>
    </source>
</evidence>
<feature type="region of interest" description="Disordered" evidence="11">
    <location>
        <begin position="265"/>
        <end position="288"/>
    </location>
</feature>
<evidence type="ECO:0000256" key="3">
    <source>
        <dbReference type="ARBA" id="ARBA00012178"/>
    </source>
</evidence>
<dbReference type="PROSITE" id="PS51215">
    <property type="entry name" value="AWS"/>
    <property type="match status" value="1"/>
</dbReference>
<feature type="compositionally biased region" description="Basic residues" evidence="11">
    <location>
        <begin position="183"/>
        <end position="195"/>
    </location>
</feature>
<dbReference type="InterPro" id="IPR006560">
    <property type="entry name" value="AWS_dom"/>
</dbReference>
<dbReference type="SUPFAM" id="SSF51045">
    <property type="entry name" value="WW domain"/>
    <property type="match status" value="1"/>
</dbReference>
<accession>A0A8X6WLL7</accession>
<dbReference type="PROSITE" id="PS50020">
    <property type="entry name" value="WW_DOMAIN_2"/>
    <property type="match status" value="1"/>
</dbReference>
<dbReference type="SMART" id="SM00570">
    <property type="entry name" value="AWS"/>
    <property type="match status" value="1"/>
</dbReference>
<dbReference type="SMART" id="SM00317">
    <property type="entry name" value="SET"/>
    <property type="match status" value="1"/>
</dbReference>
<dbReference type="Gene3D" id="1.10.1740.100">
    <property type="entry name" value="Set2, Rpb1 interacting domain"/>
    <property type="match status" value="1"/>
</dbReference>
<dbReference type="PANTHER" id="PTHR46711:SF1">
    <property type="entry name" value="HISTONE-LYSINE N-METHYLTRANSFERASE SETD2"/>
    <property type="match status" value="1"/>
</dbReference>
<feature type="compositionally biased region" description="Basic and acidic residues" evidence="11">
    <location>
        <begin position="806"/>
        <end position="823"/>
    </location>
</feature>
<comment type="subcellular location">
    <subcellularLocation>
        <location evidence="2">Chromosome</location>
    </subcellularLocation>
    <subcellularLocation>
        <location evidence="1">Nucleus</location>
    </subcellularLocation>
</comment>
<dbReference type="CDD" id="cd19172">
    <property type="entry name" value="SET_SETD2"/>
    <property type="match status" value="1"/>
</dbReference>
<feature type="compositionally biased region" description="Polar residues" evidence="11">
    <location>
        <begin position="964"/>
        <end position="977"/>
    </location>
</feature>
<dbReference type="PANTHER" id="PTHR46711">
    <property type="entry name" value="HISTONE-LYSINE N-METHYLTRANSFERASE SETD2"/>
    <property type="match status" value="1"/>
</dbReference>
<dbReference type="InterPro" id="IPR013257">
    <property type="entry name" value="SRI"/>
</dbReference>
<evidence type="ECO:0000259" key="15">
    <source>
        <dbReference type="PROSITE" id="PS51215"/>
    </source>
</evidence>
<feature type="compositionally biased region" description="Basic and acidic residues" evidence="11">
    <location>
        <begin position="102"/>
        <end position="135"/>
    </location>
</feature>
<evidence type="ECO:0000256" key="10">
    <source>
        <dbReference type="ARBA" id="ARBA00023242"/>
    </source>
</evidence>
<dbReference type="SMART" id="SM00508">
    <property type="entry name" value="PostSET"/>
    <property type="match status" value="1"/>
</dbReference>
<evidence type="ECO:0000256" key="2">
    <source>
        <dbReference type="ARBA" id="ARBA00004286"/>
    </source>
</evidence>
<dbReference type="PROSITE" id="PS50868">
    <property type="entry name" value="POST_SET"/>
    <property type="match status" value="1"/>
</dbReference>
<dbReference type="OrthoDB" id="6428191at2759"/>
<feature type="region of interest" description="Disordered" evidence="11">
    <location>
        <begin position="1266"/>
        <end position="1334"/>
    </location>
</feature>
<evidence type="ECO:0000256" key="1">
    <source>
        <dbReference type="ARBA" id="ARBA00004123"/>
    </source>
</evidence>
<dbReference type="InterPro" id="IPR036020">
    <property type="entry name" value="WW_dom_sf"/>
</dbReference>
<protein>
    <recommendedName>
        <fullName evidence="3">[histone H3]-lysine(36) N-trimethyltransferase</fullName>
        <ecNumber evidence="3">2.1.1.359</ecNumber>
    </recommendedName>
</protein>
<dbReference type="EMBL" id="BMAV01000294">
    <property type="protein sequence ID" value="GFY37432.1"/>
    <property type="molecule type" value="Genomic_DNA"/>
</dbReference>
<reference evidence="16" key="1">
    <citation type="submission" date="2020-08" db="EMBL/GenBank/DDBJ databases">
        <title>Multicomponent nature underlies the extraordinary mechanical properties of spider dragline silk.</title>
        <authorList>
            <person name="Kono N."/>
            <person name="Nakamura H."/>
            <person name="Mori M."/>
            <person name="Yoshida Y."/>
            <person name="Ohtoshi R."/>
            <person name="Malay A.D."/>
            <person name="Moran D.A.P."/>
            <person name="Tomita M."/>
            <person name="Numata K."/>
            <person name="Arakawa K."/>
        </authorList>
    </citation>
    <scope>NUCLEOTIDE SEQUENCE</scope>
</reference>
<sequence>MSIEENFVVGFNHSLPFDLMNAVGAVNNEEFKMSHDMVNELVFEMVDITTKTFEENASDILTDNKVNCNLKQETSSNETNENKDLPVRRSTRIKRLSVRQNSVDKKNNAKQIKNDKMIENKVKEENNSLVLKEESVQIDTSSKNHDHVSNKKSEASDVNKNEETKTQKAKRRKSQSKSEKSKIDKKKTGVRKKKQNMSDSLESSIDKVIEEVINSSVNCEDSELASKKPFIATATTTPCSVVVIKNIPNEIKVPVILNNDIKQNENQNQDSKDKQLENNNSKPVKVKSRWWRSSELEGVLNTEPTTPIDSITVAQENPAPESVSPKINEEVDNVEVGNQSNGTCNENICNDVENVCISTDEKPNYEHIEENIYRFARKKSKSKKQVRRMVCDCTLTKEEAEYGILGCKEECLNRLLMIECGYRCPLGEACSNKKFQKKQYIKSEIIKTEKKGWGLRALEDISIGDFLMEFVGEVLNHKEYRQRVKLYAKEKNVHCYFMALKTDEILDATYKGNQTRFINHSCDPNCETQKWTVNGELRVGVFAKRPICTGEEFTLDYQFQRYGREAQKCFCGSYNCSGYIGGGKQISIDAYSGTKSGAIKRKKGSEDKKREWEDMALEEEIEKLNTAKGLRNREETLKLARLMVRADESSTRHQLLDIIIKTEQQACLRLFLDYHGLPLLWSWMTDIVELDLKAKILQVLALLPVSNKTMLLDSKVMNVVEKWVKEYSDKHVDADNKTSLTSDEISEPLCKKLKNVEFSDSETDSTGSHSAVENLSENSSAVTENNFKAEMLPSENLSSEPLSENKSPDDSQDTKVEENKEDDPHITLKTGICSKAVDLLNNWKNLKEIFRIPRLEQQKRKEDELEADHSLHVCAKTEEKKPEVEITGDHIQVLISGKTQSFADNIRTFEFDNPDIGYKVDDNSRSNLMAVPQSNNKLIKRAFISKSKLEDLSQRKLKEDSDSSLDAVSPSISGASPIMQTANRPALLPTPTFMNQPPVNFPPPINPPVTPHLEQIRPTMYPPPMVYPQPQVPFVNTATPPPVLTHPVPPSAIISQPPPVLQHPPNTNIPPLQPVAPGLPPNPNTFQLPPSVPPTSAIPASSPFIPNQNPPVSNYPPPGPNPFGNQNQPFYFMQQPPTIPNSTPQPTFSDNMGVQSVASIPGPAVNPLQVQPTSYALPPSSSSMPIPSISSLPMQTSTSASVQPTASVPAQTGTTLPIPSVVGPVDALPAPTASPVIKEEPKPVKLPKAWRSATDSEGNVYYYHSVTRQTQWDPPDCDDEEDSEDDEEDSESEESESEDTPTYDEPKVLNKRSKRKPKKRKTTKAAADTSASVGVRPEVAKKIKELFRTKMSSYIVHCLNVYRKPDCKVGRITSNEDFKYLARKLTHYTMTKELKQCKSVEDLDCNECVMHKAKDFIKKYMSKYGPRYSRKERYSPPDA</sequence>
<evidence type="ECO:0000256" key="5">
    <source>
        <dbReference type="ARBA" id="ARBA00022603"/>
    </source>
</evidence>
<dbReference type="GO" id="GO:0005634">
    <property type="term" value="C:nucleus"/>
    <property type="evidence" value="ECO:0007669"/>
    <property type="project" value="UniProtKB-SubCell"/>
</dbReference>
<feature type="compositionally biased region" description="Acidic residues" evidence="11">
    <location>
        <begin position="1275"/>
        <end position="1302"/>
    </location>
</feature>
<dbReference type="InterPro" id="IPR038190">
    <property type="entry name" value="SRI_sf"/>
</dbReference>
<feature type="domain" description="SET" evidence="13">
    <location>
        <begin position="441"/>
        <end position="558"/>
    </location>
</feature>
<name>A0A8X6WLL7_9ARAC</name>
<dbReference type="SUPFAM" id="SSF82199">
    <property type="entry name" value="SET domain"/>
    <property type="match status" value="1"/>
</dbReference>
<feature type="domain" description="WW" evidence="12">
    <location>
        <begin position="1244"/>
        <end position="1277"/>
    </location>
</feature>
<keyword evidence="6" id="KW-0808">Transferase</keyword>
<dbReference type="SMART" id="SM00456">
    <property type="entry name" value="WW"/>
    <property type="match status" value="1"/>
</dbReference>
<dbReference type="GO" id="GO:0006355">
    <property type="term" value="P:regulation of DNA-templated transcription"/>
    <property type="evidence" value="ECO:0007669"/>
    <property type="project" value="InterPro"/>
</dbReference>
<evidence type="ECO:0000256" key="6">
    <source>
        <dbReference type="ARBA" id="ARBA00022679"/>
    </source>
</evidence>
<dbReference type="GO" id="GO:0140955">
    <property type="term" value="F:histone H3K36 trimethyltransferase activity"/>
    <property type="evidence" value="ECO:0007669"/>
    <property type="project" value="UniProtKB-EC"/>
</dbReference>
<dbReference type="PROSITE" id="PS01159">
    <property type="entry name" value="WW_DOMAIN_1"/>
    <property type="match status" value="1"/>
</dbReference>
<evidence type="ECO:0000256" key="11">
    <source>
        <dbReference type="SAM" id="MobiDB-lite"/>
    </source>
</evidence>
<feature type="region of interest" description="Disordered" evidence="11">
    <location>
        <begin position="71"/>
        <end position="203"/>
    </location>
</feature>
<feature type="compositionally biased region" description="Basic residues" evidence="11">
    <location>
        <begin position="1309"/>
        <end position="1323"/>
    </location>
</feature>
<feature type="region of interest" description="Disordered" evidence="11">
    <location>
        <begin position="1232"/>
        <end position="1251"/>
    </location>
</feature>
<evidence type="ECO:0000259" key="13">
    <source>
        <dbReference type="PROSITE" id="PS50280"/>
    </source>
</evidence>
<dbReference type="InterPro" id="IPR001214">
    <property type="entry name" value="SET_dom"/>
</dbReference>
<feature type="compositionally biased region" description="Polar residues" evidence="11">
    <location>
        <begin position="764"/>
        <end position="781"/>
    </location>
</feature>
<evidence type="ECO:0000256" key="8">
    <source>
        <dbReference type="ARBA" id="ARBA00023015"/>
    </source>
</evidence>
<keyword evidence="10" id="KW-0539">Nucleus</keyword>
<dbReference type="Gene3D" id="2.20.70.10">
    <property type="match status" value="1"/>
</dbReference>
<feature type="region of interest" description="Disordered" evidence="11">
    <location>
        <begin position="761"/>
        <end position="781"/>
    </location>
</feature>
<dbReference type="Gene3D" id="2.170.270.10">
    <property type="entry name" value="SET domain"/>
    <property type="match status" value="1"/>
</dbReference>
<keyword evidence="9" id="KW-0804">Transcription</keyword>
<feature type="domain" description="AWS" evidence="15">
    <location>
        <begin position="386"/>
        <end position="439"/>
    </location>
</feature>
<feature type="compositionally biased region" description="Basic and acidic residues" evidence="11">
    <location>
        <begin position="142"/>
        <end position="166"/>
    </location>
</feature>